<name>A0AAW0S3E3_9HYPO</name>
<dbReference type="PANTHER" id="PTHR37285">
    <property type="entry name" value="SPORE WALL MATURATION PROTEIN DIT1"/>
    <property type="match status" value="1"/>
</dbReference>
<organism evidence="1 2">
    <name type="scientific">Beauveria asiatica</name>
    <dbReference type="NCBI Taxonomy" id="1069075"/>
    <lineage>
        <taxon>Eukaryota</taxon>
        <taxon>Fungi</taxon>
        <taxon>Dikarya</taxon>
        <taxon>Ascomycota</taxon>
        <taxon>Pezizomycotina</taxon>
        <taxon>Sordariomycetes</taxon>
        <taxon>Hypocreomycetidae</taxon>
        <taxon>Hypocreales</taxon>
        <taxon>Cordycipitaceae</taxon>
        <taxon>Beauveria</taxon>
    </lineage>
</organism>
<dbReference type="EMBL" id="JAAHCF010000061">
    <property type="protein sequence ID" value="KAK8149094.1"/>
    <property type="molecule type" value="Genomic_DNA"/>
</dbReference>
<reference evidence="1 2" key="1">
    <citation type="submission" date="2020-02" db="EMBL/GenBank/DDBJ databases">
        <title>Comparative genomics of the hypocrealean fungal genus Beauvera.</title>
        <authorList>
            <person name="Showalter D.N."/>
            <person name="Bushley K.E."/>
            <person name="Rehner S.A."/>
        </authorList>
    </citation>
    <scope>NUCLEOTIDE SEQUENCE [LARGE SCALE GENOMIC DNA]</scope>
    <source>
        <strain evidence="1 2">ARSEF4384</strain>
    </source>
</reference>
<evidence type="ECO:0000313" key="1">
    <source>
        <dbReference type="EMBL" id="KAK8149094.1"/>
    </source>
</evidence>
<comment type="caution">
    <text evidence="1">The sequence shown here is derived from an EMBL/GenBank/DDBJ whole genome shotgun (WGS) entry which is preliminary data.</text>
</comment>
<dbReference type="Pfam" id="PF05141">
    <property type="entry name" value="DIT1_PvcA"/>
    <property type="match status" value="1"/>
</dbReference>
<dbReference type="PANTHER" id="PTHR37285:SF5">
    <property type="entry name" value="SPORE WALL MATURATION PROTEIN DIT1"/>
    <property type="match status" value="1"/>
</dbReference>
<proteinExistence type="predicted"/>
<sequence>MTADKKPATAMTSAYARYAGGFIRTITGSLIYDFGPARGLITSQWAQIAEQLMRAPESSDMALKPSGFEIELKPSVRGPDTSRYLVYEVRRCDKIHIVGYLQQARHGDVDQAKYAFDSFLASLVLSVMHVDGDVDYDILAKLNAERITDAVISLFEVTLQHKSKYDKWHAGGRDVFRRCVDGFISRGKMIEFCLPAFPCKSSNTQKVLSDVPDRGEYLALTNLHNFLREIENIYSPGAKLWIISDGHVFSDCIGVDDDAVDVYGEQLMAMNHSIAQKLGGRQNRVEFLSLIDLFAAASFDLQSELDTHRGAYPELLLKRHLPTNTTDIADTCRRVLMLGFGPDQSQLRTELDSHDAGMTALYRGFSKFMLEDLVRNKYTKHLSRTQVRKIAARVAFEMIHRNQAYSNLVEAVFPRHIRLSIHAHDNSGPKFGVNLLGRNAKATDTLPLVLEHQDGGDILHVPTPWHNCVVQIEGHSSVIVTKSSIVREALASGKFRGGIVDSPVEGLYAHLSPQ</sequence>
<protein>
    <recommendedName>
        <fullName evidence="3">Pyoverdine/dityrosine biosynthesis protein</fullName>
    </recommendedName>
</protein>
<evidence type="ECO:0008006" key="3">
    <source>
        <dbReference type="Google" id="ProtNLM"/>
    </source>
</evidence>
<gene>
    <name evidence="1" type="ORF">G3M48_008249</name>
</gene>
<dbReference type="AlphaFoldDB" id="A0AAW0S3E3"/>
<dbReference type="InterPro" id="IPR007817">
    <property type="entry name" value="Isocyanide_synthase_DIT1"/>
</dbReference>
<dbReference type="Proteomes" id="UP001397290">
    <property type="component" value="Unassembled WGS sequence"/>
</dbReference>
<evidence type="ECO:0000313" key="2">
    <source>
        <dbReference type="Proteomes" id="UP001397290"/>
    </source>
</evidence>
<accession>A0AAW0S3E3</accession>
<keyword evidence="2" id="KW-1185">Reference proteome</keyword>